<evidence type="ECO:0000313" key="3">
    <source>
        <dbReference type="Proteomes" id="UP000546252"/>
    </source>
</evidence>
<evidence type="ECO:0000313" key="2">
    <source>
        <dbReference type="EMBL" id="MBA8920457.1"/>
    </source>
</evidence>
<organism evidence="2 3">
    <name type="scientific">Nesterenkonia jeotgali</name>
    <dbReference type="NCBI Taxonomy" id="317018"/>
    <lineage>
        <taxon>Bacteria</taxon>
        <taxon>Bacillati</taxon>
        <taxon>Actinomycetota</taxon>
        <taxon>Actinomycetes</taxon>
        <taxon>Micrococcales</taxon>
        <taxon>Micrococcaceae</taxon>
        <taxon>Nesterenkonia</taxon>
    </lineage>
</organism>
<feature type="region of interest" description="Disordered" evidence="1">
    <location>
        <begin position="1"/>
        <end position="22"/>
    </location>
</feature>
<name>A0A839FUJ8_9MICC</name>
<protein>
    <submittedName>
        <fullName evidence="2">Uncharacterized protein</fullName>
    </submittedName>
</protein>
<proteinExistence type="predicted"/>
<comment type="caution">
    <text evidence="2">The sequence shown here is derived from an EMBL/GenBank/DDBJ whole genome shotgun (WGS) entry which is preliminary data.</text>
</comment>
<accession>A0A839FUJ8</accession>
<dbReference type="AlphaFoldDB" id="A0A839FUJ8"/>
<dbReference type="EMBL" id="JACJIH010000001">
    <property type="protein sequence ID" value="MBA8920457.1"/>
    <property type="molecule type" value="Genomic_DNA"/>
</dbReference>
<dbReference type="RefSeq" id="WP_343930826.1">
    <property type="nucleotide sequence ID" value="NZ_BAAAKT010000002.1"/>
</dbReference>
<evidence type="ECO:0000256" key="1">
    <source>
        <dbReference type="SAM" id="MobiDB-lite"/>
    </source>
</evidence>
<gene>
    <name evidence="2" type="ORF">HNR24_000390</name>
</gene>
<reference evidence="2 3" key="1">
    <citation type="submission" date="2020-08" db="EMBL/GenBank/DDBJ databases">
        <title>Sequencing the genomes of 1000 actinobacteria strains.</title>
        <authorList>
            <person name="Klenk H.-P."/>
        </authorList>
    </citation>
    <scope>NUCLEOTIDE SEQUENCE [LARGE SCALE GENOMIC DNA]</scope>
    <source>
        <strain evidence="2 3">DSM 19081</strain>
    </source>
</reference>
<dbReference type="Proteomes" id="UP000546252">
    <property type="component" value="Unassembled WGS sequence"/>
</dbReference>
<sequence>MIAEIEQADRGEAYEARNQPDSLDGEAFALMPVYGGRASQSCSREQ</sequence>